<dbReference type="InterPro" id="IPR056594">
    <property type="entry name" value="AT5G49610-like_b-prop"/>
</dbReference>
<dbReference type="Pfam" id="PF23635">
    <property type="entry name" value="Beta-prop_AT5G49610-like"/>
    <property type="match status" value="1"/>
</dbReference>
<evidence type="ECO:0000313" key="2">
    <source>
        <dbReference type="EnsemblPlants" id="EMT20476"/>
    </source>
</evidence>
<dbReference type="EnsemblPlants" id="EMT20476">
    <property type="protein sequence ID" value="EMT20476"/>
    <property type="gene ID" value="F775_12559"/>
</dbReference>
<sequence length="275" mass="31614">MPQPSELADVTHRASFQFNTYKYHSIGLSIVDCWGGNVFVTLHKYDTGKIEYPFAVHRPLFLPTRKPWCVNMLQDGVWCMHTSGTTEVHGIPRSTKLVLVYNKVYICSGSYVLVFDLKTASFSKIQYPLGVGFHEAVMLSRADDDSGVYLVHAEEFQLDIWLHKGDNWLLVDTIYLRGMYPYSSMLDHILAVAHNTDVRISQVGANAEFVFLQMGNFILYLDIKCRTLHKAYEMTAEAQSFSHQIQPFMMIWSPTFPALKDDHIRFAYCPLDDFF</sequence>
<protein>
    <recommendedName>
        <fullName evidence="1">F-box protein AT5G49610-like beta-propeller domain-containing protein</fullName>
    </recommendedName>
</protein>
<organism evidence="2">
    <name type="scientific">Aegilops tauschii</name>
    <name type="common">Tausch's goatgrass</name>
    <name type="synonym">Aegilops squarrosa</name>
    <dbReference type="NCBI Taxonomy" id="37682"/>
    <lineage>
        <taxon>Eukaryota</taxon>
        <taxon>Viridiplantae</taxon>
        <taxon>Streptophyta</taxon>
        <taxon>Embryophyta</taxon>
        <taxon>Tracheophyta</taxon>
        <taxon>Spermatophyta</taxon>
        <taxon>Magnoliopsida</taxon>
        <taxon>Liliopsida</taxon>
        <taxon>Poales</taxon>
        <taxon>Poaceae</taxon>
        <taxon>BOP clade</taxon>
        <taxon>Pooideae</taxon>
        <taxon>Triticodae</taxon>
        <taxon>Triticeae</taxon>
        <taxon>Triticinae</taxon>
        <taxon>Aegilops</taxon>
    </lineage>
</organism>
<proteinExistence type="predicted"/>
<dbReference type="PANTHER" id="PTHR33207">
    <property type="entry name" value="F-BOX DOMAIN CONTAINING PROTEIN-RELATED"/>
    <property type="match status" value="1"/>
</dbReference>
<accession>R7WCX5</accession>
<dbReference type="ExpressionAtlas" id="R7WCX5">
    <property type="expression patterns" value="baseline"/>
</dbReference>
<evidence type="ECO:0000259" key="1">
    <source>
        <dbReference type="Pfam" id="PF23635"/>
    </source>
</evidence>
<feature type="domain" description="F-box protein AT5G49610-like beta-propeller" evidence="1">
    <location>
        <begin position="69"/>
        <end position="256"/>
    </location>
</feature>
<dbReference type="AlphaFoldDB" id="R7WCX5"/>
<name>R7WCX5_AEGTA</name>
<reference evidence="2" key="1">
    <citation type="submission" date="2015-06" db="UniProtKB">
        <authorList>
            <consortium name="EnsemblPlants"/>
        </authorList>
    </citation>
    <scope>IDENTIFICATION</scope>
</reference>